<dbReference type="EMBL" id="CALNXI010002546">
    <property type="protein sequence ID" value="CAH3188796.1"/>
    <property type="molecule type" value="Genomic_DNA"/>
</dbReference>
<evidence type="ECO:0000256" key="10">
    <source>
        <dbReference type="ARBA" id="ARBA00023125"/>
    </source>
</evidence>
<keyword evidence="2" id="KW-0548">Nucleotidyltransferase</keyword>
<keyword evidence="9" id="KW-0190">Covalent protein-DNA linkage</keyword>
<accession>A0ABN8SD93</accession>
<evidence type="ECO:0000256" key="6">
    <source>
        <dbReference type="ARBA" id="ARBA00022741"/>
    </source>
</evidence>
<evidence type="ECO:0000313" key="12">
    <source>
        <dbReference type="EMBL" id="CAH3188796.1"/>
    </source>
</evidence>
<keyword evidence="5" id="KW-0479">Metal-binding</keyword>
<protein>
    <recommendedName>
        <fullName evidence="11">CRESS-DNA virus Rep endonuclease domain-containing protein</fullName>
    </recommendedName>
</protein>
<keyword evidence="7" id="KW-0255">Endonuclease</keyword>
<keyword evidence="13" id="KW-1185">Reference proteome</keyword>
<dbReference type="InterPro" id="IPR027417">
    <property type="entry name" value="P-loop_NTPase"/>
</dbReference>
<gene>
    <name evidence="12" type="ORF">PEVE_00018812</name>
</gene>
<dbReference type="Gene3D" id="3.40.50.300">
    <property type="entry name" value="P-loop containing nucleotide triphosphate hydrolases"/>
    <property type="match status" value="1"/>
</dbReference>
<keyword evidence="8" id="KW-0378">Hydrolase</keyword>
<keyword evidence="4" id="KW-0540">Nuclease</keyword>
<proteinExistence type="predicted"/>
<sequence length="267" mass="30802">MAEVNDTLRNREQRLVYLVTYSRADVEKVATREAFAEKVSLGWMEMTGVKVVQWVVARELHADAGVSESNSHYHMAMKLEKRARWLKVRQFLDDRYGIRVNFSAVHNTYYSAYKYTTKEDDFCVHSEGHPDLSNARPPRTEKAISGNKRKAVGQAEIIMLNDFRWKPSIIAWADMLLLLEGDIVHLPAPKNFSKRDIELSNDTPIFATSDAPIVYIQGGSVCHANTEMMNVRWRFFHFWRQIPPAEQLQLIPCGHCFSKLILDNITE</sequence>
<evidence type="ECO:0000256" key="4">
    <source>
        <dbReference type="ARBA" id="ARBA00022722"/>
    </source>
</evidence>
<organism evidence="12 13">
    <name type="scientific">Porites evermanni</name>
    <dbReference type="NCBI Taxonomy" id="104178"/>
    <lineage>
        <taxon>Eukaryota</taxon>
        <taxon>Metazoa</taxon>
        <taxon>Cnidaria</taxon>
        <taxon>Anthozoa</taxon>
        <taxon>Hexacorallia</taxon>
        <taxon>Scleractinia</taxon>
        <taxon>Fungiina</taxon>
        <taxon>Poritidae</taxon>
        <taxon>Porites</taxon>
    </lineage>
</organism>
<dbReference type="Gene3D" id="3.40.1310.20">
    <property type="match status" value="1"/>
</dbReference>
<keyword evidence="3" id="KW-0235">DNA replication</keyword>
<dbReference type="PROSITE" id="PS52020">
    <property type="entry name" value="CRESS_DNA_REP"/>
    <property type="match status" value="1"/>
</dbReference>
<keyword evidence="10" id="KW-0238">DNA-binding</keyword>
<evidence type="ECO:0000256" key="8">
    <source>
        <dbReference type="ARBA" id="ARBA00022801"/>
    </source>
</evidence>
<keyword evidence="1" id="KW-0808">Transferase</keyword>
<dbReference type="InterPro" id="IPR049912">
    <property type="entry name" value="CRESS_DNA_REP"/>
</dbReference>
<evidence type="ECO:0000313" key="13">
    <source>
        <dbReference type="Proteomes" id="UP001159427"/>
    </source>
</evidence>
<comment type="caution">
    <text evidence="12">The sequence shown here is derived from an EMBL/GenBank/DDBJ whole genome shotgun (WGS) entry which is preliminary data.</text>
</comment>
<evidence type="ECO:0000256" key="2">
    <source>
        <dbReference type="ARBA" id="ARBA00022695"/>
    </source>
</evidence>
<evidence type="ECO:0000256" key="9">
    <source>
        <dbReference type="ARBA" id="ARBA00023124"/>
    </source>
</evidence>
<evidence type="ECO:0000256" key="1">
    <source>
        <dbReference type="ARBA" id="ARBA00022679"/>
    </source>
</evidence>
<evidence type="ECO:0000256" key="5">
    <source>
        <dbReference type="ARBA" id="ARBA00022723"/>
    </source>
</evidence>
<keyword evidence="6" id="KW-0547">Nucleotide-binding</keyword>
<dbReference type="Proteomes" id="UP001159427">
    <property type="component" value="Unassembled WGS sequence"/>
</dbReference>
<evidence type="ECO:0000256" key="7">
    <source>
        <dbReference type="ARBA" id="ARBA00022759"/>
    </source>
</evidence>
<evidence type="ECO:0000259" key="11">
    <source>
        <dbReference type="PROSITE" id="PS52020"/>
    </source>
</evidence>
<reference evidence="12 13" key="1">
    <citation type="submission" date="2022-05" db="EMBL/GenBank/DDBJ databases">
        <authorList>
            <consortium name="Genoscope - CEA"/>
            <person name="William W."/>
        </authorList>
    </citation>
    <scope>NUCLEOTIDE SEQUENCE [LARGE SCALE GENOMIC DNA]</scope>
</reference>
<feature type="domain" description="CRESS-DNA virus Rep endonuclease" evidence="11">
    <location>
        <begin position="11"/>
        <end position="130"/>
    </location>
</feature>
<name>A0ABN8SD93_9CNID</name>
<evidence type="ECO:0000256" key="3">
    <source>
        <dbReference type="ARBA" id="ARBA00022705"/>
    </source>
</evidence>